<sequence>MPWRNGGGTTTEIAIDPEGAALSGERFIYRISVADVASDGPFSRFEGYDRHIMLLEGAGMTLDCGAHGRVELARPLEPRTFSGDWDVHGTLLDGPVRDFNVIVDRARASATLTPSLVSVPSRVAIEAGETCLIHVLSGELAQAPAGDTLVAQTSFDLEPRTPSRIALIRIVVHS</sequence>
<keyword evidence="2" id="KW-1185">Reference proteome</keyword>
<protein>
    <submittedName>
        <fullName evidence="1">HutD family protein</fullName>
    </submittedName>
</protein>
<gene>
    <name evidence="1" type="ORF">LZC94_29715</name>
</gene>
<organism evidence="1 2">
    <name type="scientific">Pendulispora albinea</name>
    <dbReference type="NCBI Taxonomy" id="2741071"/>
    <lineage>
        <taxon>Bacteria</taxon>
        <taxon>Pseudomonadati</taxon>
        <taxon>Myxococcota</taxon>
        <taxon>Myxococcia</taxon>
        <taxon>Myxococcales</taxon>
        <taxon>Sorangiineae</taxon>
        <taxon>Pendulisporaceae</taxon>
        <taxon>Pendulispora</taxon>
    </lineage>
</organism>
<dbReference type="CDD" id="cd20293">
    <property type="entry name" value="cupin_HutD_N"/>
    <property type="match status" value="1"/>
</dbReference>
<dbReference type="Pfam" id="PF05962">
    <property type="entry name" value="HutD"/>
    <property type="match status" value="1"/>
</dbReference>
<dbReference type="PANTHER" id="PTHR37943">
    <property type="entry name" value="PROTEIN VES"/>
    <property type="match status" value="1"/>
</dbReference>
<proteinExistence type="predicted"/>
<dbReference type="PANTHER" id="PTHR37943:SF1">
    <property type="entry name" value="PROTEIN VES"/>
    <property type="match status" value="1"/>
</dbReference>
<dbReference type="InterPro" id="IPR014710">
    <property type="entry name" value="RmlC-like_jellyroll"/>
</dbReference>
<dbReference type="InterPro" id="IPR010282">
    <property type="entry name" value="Uncharacterised_HutD/Ves"/>
</dbReference>
<reference evidence="1 2" key="1">
    <citation type="submission" date="2021-12" db="EMBL/GenBank/DDBJ databases">
        <title>Discovery of the Pendulisporaceae a myxobacterial family with distinct sporulation behavior and unique specialized metabolism.</title>
        <authorList>
            <person name="Garcia R."/>
            <person name="Popoff A."/>
            <person name="Bader C.D."/>
            <person name="Loehr J."/>
            <person name="Walesch S."/>
            <person name="Walt C."/>
            <person name="Boldt J."/>
            <person name="Bunk B."/>
            <person name="Haeckl F.J.F.P.J."/>
            <person name="Gunesch A.P."/>
            <person name="Birkelbach J."/>
            <person name="Nuebel U."/>
            <person name="Pietschmann T."/>
            <person name="Bach T."/>
            <person name="Mueller R."/>
        </authorList>
    </citation>
    <scope>NUCLEOTIDE SEQUENCE [LARGE SCALE GENOMIC DNA]</scope>
    <source>
        <strain evidence="1 2">MSr11954</strain>
    </source>
</reference>
<dbReference type="Proteomes" id="UP001370348">
    <property type="component" value="Chromosome"/>
</dbReference>
<name>A0ABZ2LM80_9BACT</name>
<dbReference type="SUPFAM" id="SSF51182">
    <property type="entry name" value="RmlC-like cupins"/>
    <property type="match status" value="1"/>
</dbReference>
<evidence type="ECO:0000313" key="1">
    <source>
        <dbReference type="EMBL" id="WXB12019.1"/>
    </source>
</evidence>
<accession>A0ABZ2LM80</accession>
<evidence type="ECO:0000313" key="2">
    <source>
        <dbReference type="Proteomes" id="UP001370348"/>
    </source>
</evidence>
<dbReference type="EMBL" id="CP089984">
    <property type="protein sequence ID" value="WXB12019.1"/>
    <property type="molecule type" value="Genomic_DNA"/>
</dbReference>
<dbReference type="Gene3D" id="2.60.120.10">
    <property type="entry name" value="Jelly Rolls"/>
    <property type="match status" value="1"/>
</dbReference>
<dbReference type="InterPro" id="IPR011051">
    <property type="entry name" value="RmlC_Cupin_sf"/>
</dbReference>